<reference evidence="3" key="1">
    <citation type="submission" date="2019-06" db="EMBL/GenBank/DDBJ databases">
        <authorList>
            <person name="Broberg M."/>
        </authorList>
    </citation>
    <scope>NUCLEOTIDE SEQUENCE [LARGE SCALE GENOMIC DNA]</scope>
</reference>
<dbReference type="OrthoDB" id="4161186at2759"/>
<evidence type="ECO:0000313" key="3">
    <source>
        <dbReference type="Proteomes" id="UP000775872"/>
    </source>
</evidence>
<reference evidence="2 3" key="2">
    <citation type="submission" date="2021-10" db="EMBL/GenBank/DDBJ databases">
        <authorList>
            <person name="Piombo E."/>
        </authorList>
    </citation>
    <scope>NUCLEOTIDE SEQUENCE [LARGE SCALE GENOMIC DNA]</scope>
</reference>
<dbReference type="AlphaFoldDB" id="A0A9N9W977"/>
<dbReference type="Proteomes" id="UP000775872">
    <property type="component" value="Unassembled WGS sequence"/>
</dbReference>
<organism evidence="2 3">
    <name type="scientific">Clonostachys solani</name>
    <dbReference type="NCBI Taxonomy" id="160281"/>
    <lineage>
        <taxon>Eukaryota</taxon>
        <taxon>Fungi</taxon>
        <taxon>Dikarya</taxon>
        <taxon>Ascomycota</taxon>
        <taxon>Pezizomycotina</taxon>
        <taxon>Sordariomycetes</taxon>
        <taxon>Hypocreomycetidae</taxon>
        <taxon>Hypocreales</taxon>
        <taxon>Bionectriaceae</taxon>
        <taxon>Clonostachys</taxon>
    </lineage>
</organism>
<gene>
    <name evidence="2" type="ORF">CSOL1703_00010274</name>
</gene>
<name>A0A9N9W977_9HYPO</name>
<proteinExistence type="predicted"/>
<dbReference type="Pfam" id="PF20516">
    <property type="entry name" value="PDDEXK_12"/>
    <property type="match status" value="1"/>
</dbReference>
<keyword evidence="3" id="KW-1185">Reference proteome</keyword>
<dbReference type="EMBL" id="CABFOC020000007">
    <property type="protein sequence ID" value="CAH0044538.1"/>
    <property type="molecule type" value="Genomic_DNA"/>
</dbReference>
<dbReference type="InterPro" id="IPR046797">
    <property type="entry name" value="PDDEXK_12"/>
</dbReference>
<evidence type="ECO:0000259" key="1">
    <source>
        <dbReference type="Pfam" id="PF20516"/>
    </source>
</evidence>
<protein>
    <recommendedName>
        <fullName evidence="1">PD-(D/E)XK nuclease-like domain-containing protein</fullName>
    </recommendedName>
</protein>
<feature type="domain" description="PD-(D/E)XK nuclease-like" evidence="1">
    <location>
        <begin position="24"/>
        <end position="88"/>
    </location>
</feature>
<comment type="caution">
    <text evidence="2">The sequence shown here is derived from an EMBL/GenBank/DDBJ whole genome shotgun (WGS) entry which is preliminary data.</text>
</comment>
<evidence type="ECO:0000313" key="2">
    <source>
        <dbReference type="EMBL" id="CAH0044538.1"/>
    </source>
</evidence>
<sequence length="88" mass="10171">MTIKTRLVCGFHLEEPSATYGPRRTCTTWSQARRHTWLPLCSYNTDRGTPPSKMVDYCLSIQPRETRHREAIEHIRASRPGCSINHSD</sequence>
<accession>A0A9N9W977</accession>